<dbReference type="PANTHER" id="PTHR31635">
    <property type="entry name" value="REVERSE TRANSCRIPTASE DOMAIN-CONTAINING PROTEIN-RELATED"/>
    <property type="match status" value="1"/>
</dbReference>
<gene>
    <name evidence="1" type="ORF">Tco_0838783</name>
</gene>
<evidence type="ECO:0000313" key="2">
    <source>
        <dbReference type="Proteomes" id="UP001151760"/>
    </source>
</evidence>
<dbReference type="Proteomes" id="UP001151760">
    <property type="component" value="Unassembled WGS sequence"/>
</dbReference>
<dbReference type="PANTHER" id="PTHR31635:SF196">
    <property type="entry name" value="REVERSE TRANSCRIPTASE DOMAIN-CONTAINING PROTEIN-RELATED"/>
    <property type="match status" value="1"/>
</dbReference>
<proteinExistence type="predicted"/>
<protein>
    <recommendedName>
        <fullName evidence="3">RNA-directed DNA polymerase, eukaryota</fullName>
    </recommendedName>
</protein>
<name>A0ABQ5ASP9_9ASTR</name>
<comment type="caution">
    <text evidence="1">The sequence shown here is derived from an EMBL/GenBank/DDBJ whole genome shotgun (WGS) entry which is preliminary data.</text>
</comment>
<reference evidence="1" key="2">
    <citation type="submission" date="2022-01" db="EMBL/GenBank/DDBJ databases">
        <authorList>
            <person name="Yamashiro T."/>
            <person name="Shiraishi A."/>
            <person name="Satake H."/>
            <person name="Nakayama K."/>
        </authorList>
    </citation>
    <scope>NUCLEOTIDE SEQUENCE</scope>
</reference>
<evidence type="ECO:0000313" key="1">
    <source>
        <dbReference type="EMBL" id="GJT04321.1"/>
    </source>
</evidence>
<evidence type="ECO:0008006" key="3">
    <source>
        <dbReference type="Google" id="ProtNLM"/>
    </source>
</evidence>
<sequence>MRETCVDLQSQGDYTLFRETSWIKEERLRSSSAKVNIQNRLSVLDKSLDQGRCNDGLVNERSNLLKELHDLNSCASLDMFQNDKIRWAIEGDENSKYFLGNSSPRLTLESQFPNSLSSDQQSDLERDVSYDQIKKAVWDCGINKSPGPDGFTFEFFRSDVQAAFVSNRQILDGPFIINELLSWCKHKNSKAMVFKVDFEKAFDSVRWDYLDDVLNKFGFGVK</sequence>
<organism evidence="1 2">
    <name type="scientific">Tanacetum coccineum</name>
    <dbReference type="NCBI Taxonomy" id="301880"/>
    <lineage>
        <taxon>Eukaryota</taxon>
        <taxon>Viridiplantae</taxon>
        <taxon>Streptophyta</taxon>
        <taxon>Embryophyta</taxon>
        <taxon>Tracheophyta</taxon>
        <taxon>Spermatophyta</taxon>
        <taxon>Magnoliopsida</taxon>
        <taxon>eudicotyledons</taxon>
        <taxon>Gunneridae</taxon>
        <taxon>Pentapetalae</taxon>
        <taxon>asterids</taxon>
        <taxon>campanulids</taxon>
        <taxon>Asterales</taxon>
        <taxon>Asteraceae</taxon>
        <taxon>Asteroideae</taxon>
        <taxon>Anthemideae</taxon>
        <taxon>Anthemidinae</taxon>
        <taxon>Tanacetum</taxon>
    </lineage>
</organism>
<reference evidence="1" key="1">
    <citation type="journal article" date="2022" name="Int. J. Mol. Sci.">
        <title>Draft Genome of Tanacetum Coccineum: Genomic Comparison of Closely Related Tanacetum-Family Plants.</title>
        <authorList>
            <person name="Yamashiro T."/>
            <person name="Shiraishi A."/>
            <person name="Nakayama K."/>
            <person name="Satake H."/>
        </authorList>
    </citation>
    <scope>NUCLEOTIDE SEQUENCE</scope>
</reference>
<keyword evidence="2" id="KW-1185">Reference proteome</keyword>
<accession>A0ABQ5ASP9</accession>
<dbReference type="EMBL" id="BQNB010012501">
    <property type="protein sequence ID" value="GJT04321.1"/>
    <property type="molecule type" value="Genomic_DNA"/>
</dbReference>